<evidence type="ECO:0000256" key="3">
    <source>
        <dbReference type="ARBA" id="ARBA00022801"/>
    </source>
</evidence>
<evidence type="ECO:0000256" key="2">
    <source>
        <dbReference type="ARBA" id="ARBA00022741"/>
    </source>
</evidence>
<dbReference type="SUPFAM" id="SSF52540">
    <property type="entry name" value="P-loop containing nucleoside triphosphate hydrolases"/>
    <property type="match status" value="1"/>
</dbReference>
<keyword evidence="4 12" id="KW-0347">Helicase</keyword>
<dbReference type="GO" id="GO:0016787">
    <property type="term" value="F:hydrolase activity"/>
    <property type="evidence" value="ECO:0007669"/>
    <property type="project" value="UniProtKB-KW"/>
</dbReference>
<comment type="caution">
    <text evidence="15">The sequence shown here is derived from an EMBL/GenBank/DDBJ whole genome shotgun (WGS) entry which is preliminary data.</text>
</comment>
<evidence type="ECO:0000256" key="12">
    <source>
        <dbReference type="PROSITE-ProRule" id="PRU00560"/>
    </source>
</evidence>
<evidence type="ECO:0000259" key="13">
    <source>
        <dbReference type="PROSITE" id="PS51198"/>
    </source>
</evidence>
<dbReference type="Proteomes" id="UP001477278">
    <property type="component" value="Unassembled WGS sequence"/>
</dbReference>
<feature type="domain" description="UvrD-like helicase ATP-binding" evidence="13">
    <location>
        <begin position="1"/>
        <end position="298"/>
    </location>
</feature>
<dbReference type="PROSITE" id="PS51198">
    <property type="entry name" value="UVRD_HELICASE_ATP_BIND"/>
    <property type="match status" value="1"/>
</dbReference>
<dbReference type="Gene3D" id="1.10.486.10">
    <property type="entry name" value="PCRA, domain 4"/>
    <property type="match status" value="1"/>
</dbReference>
<dbReference type="InterPro" id="IPR014017">
    <property type="entry name" value="DNA_helicase_UvrD-like_C"/>
</dbReference>
<dbReference type="InterPro" id="IPR027417">
    <property type="entry name" value="P-loop_NTPase"/>
</dbReference>
<dbReference type="Pfam" id="PF13361">
    <property type="entry name" value="UvrD_C"/>
    <property type="match status" value="2"/>
</dbReference>
<dbReference type="EC" id="5.6.2.4" evidence="9"/>
<dbReference type="InterPro" id="IPR000212">
    <property type="entry name" value="DNA_helicase_UvrD/REP"/>
</dbReference>
<keyword evidence="5 12" id="KW-0067">ATP-binding</keyword>
<evidence type="ECO:0000256" key="8">
    <source>
        <dbReference type="ARBA" id="ARBA00034617"/>
    </source>
</evidence>
<keyword evidence="2 12" id="KW-0547">Nucleotide-binding</keyword>
<evidence type="ECO:0000313" key="16">
    <source>
        <dbReference type="Proteomes" id="UP001477278"/>
    </source>
</evidence>
<comment type="catalytic activity">
    <reaction evidence="11">
        <text>ATP + H2O = ADP + phosphate + H(+)</text>
        <dbReference type="Rhea" id="RHEA:13065"/>
        <dbReference type="ChEBI" id="CHEBI:15377"/>
        <dbReference type="ChEBI" id="CHEBI:15378"/>
        <dbReference type="ChEBI" id="CHEBI:30616"/>
        <dbReference type="ChEBI" id="CHEBI:43474"/>
        <dbReference type="ChEBI" id="CHEBI:456216"/>
        <dbReference type="EC" id="5.6.2.4"/>
    </reaction>
</comment>
<evidence type="ECO:0000256" key="6">
    <source>
        <dbReference type="ARBA" id="ARBA00023125"/>
    </source>
</evidence>
<dbReference type="GO" id="GO:0004386">
    <property type="term" value="F:helicase activity"/>
    <property type="evidence" value="ECO:0007669"/>
    <property type="project" value="UniProtKB-KW"/>
</dbReference>
<dbReference type="CDD" id="cd18807">
    <property type="entry name" value="SF1_C_UvrD"/>
    <property type="match status" value="1"/>
</dbReference>
<dbReference type="CDD" id="cd17932">
    <property type="entry name" value="DEXQc_UvrD"/>
    <property type="match status" value="1"/>
</dbReference>
<dbReference type="RefSeq" id="WP_347690958.1">
    <property type="nucleotide sequence ID" value="NZ_JBDPZN010000016.1"/>
</dbReference>
<dbReference type="PANTHER" id="PTHR11070">
    <property type="entry name" value="UVRD / RECB / PCRA DNA HELICASE FAMILY MEMBER"/>
    <property type="match status" value="1"/>
</dbReference>
<comment type="similarity">
    <text evidence="1">Belongs to the helicase family. UvrD subfamily.</text>
</comment>
<keyword evidence="3 12" id="KW-0378">Hydrolase</keyword>
<evidence type="ECO:0000256" key="5">
    <source>
        <dbReference type="ARBA" id="ARBA00022840"/>
    </source>
</evidence>
<keyword evidence="7" id="KW-0413">Isomerase</keyword>
<comment type="catalytic activity">
    <reaction evidence="8">
        <text>Couples ATP hydrolysis with the unwinding of duplex DNA by translocating in the 3'-5' direction.</text>
        <dbReference type="EC" id="5.6.2.4"/>
    </reaction>
</comment>
<sequence length="619" mass="70231">MSLSVEQAGVIASEDNHNLVLALPGAGKTHTMISFISNLVQNPANKVIALTFTQAAAAEMKARVGKLVRGQKRKQVFVSTFHSLIWSQTKKHPSFSGRKLLTGASAKRVSDFIIEEYRRLLSIGEDVYVNVYETHDKHGNEYVEPKLKAKKLKFKTISNLLLKELSVTPFHDTISFDFEDEFPKGIEHFYTYYLNKLAALKYWPMDIMCVEITKALLVGDIEPIDSTQIIVDEFQDTDLVQYSWVKCHGLGGAMITCVGDDDQSIYSFRGALGVAGMRMFQDDFNVKFHTLSMCYRCGSEILNSAGAVVAQNKDRIDKEMNSGSTDEGEVFFHGVQDLDEEHEGILDMINENEDKSVAVLARTNGELDVLEAYLKSENGIDCTRLNSKSIWESDNLKVLLNFFCSIIQLNTTAHLIPSLVYLRESQEQIVQINQSLDGLGFGHCNTHEWSLQPITISFHQKCQQYWHLSTCTDEEEIRMFIHDVCNTLGDYLGKGIQDFKLTFIEILHGINREQLVDKLQWIEDQTNQKSKKKASSELPVLTTFHGSKGLEWDVVWLKGLDEGNIPHKMPGTIMNEETIEEERRLLYVAMSRAKTKLYLSWLGTASRFLTNPFDVENFI</sequence>
<dbReference type="EMBL" id="JBDPZN010000016">
    <property type="protein sequence ID" value="MEO3684534.1"/>
    <property type="molecule type" value="Genomic_DNA"/>
</dbReference>
<protein>
    <recommendedName>
        <fullName evidence="9">DNA 3'-5' helicase</fullName>
        <ecNumber evidence="9">5.6.2.4</ecNumber>
    </recommendedName>
    <alternativeName>
        <fullName evidence="10">DNA 3'-5' helicase II</fullName>
    </alternativeName>
</protein>
<dbReference type="Pfam" id="PF00580">
    <property type="entry name" value="UvrD-helicase"/>
    <property type="match status" value="1"/>
</dbReference>
<dbReference type="PANTHER" id="PTHR11070:SF2">
    <property type="entry name" value="ATP-DEPENDENT DNA HELICASE SRS2"/>
    <property type="match status" value="1"/>
</dbReference>
<gene>
    <name evidence="15" type="ORF">ABHN84_19925</name>
</gene>
<name>A0ABV0FX03_9GAMM</name>
<dbReference type="InterPro" id="IPR013986">
    <property type="entry name" value="DExx_box_DNA_helicase_dom_sf"/>
</dbReference>
<evidence type="ECO:0000256" key="4">
    <source>
        <dbReference type="ARBA" id="ARBA00022806"/>
    </source>
</evidence>
<evidence type="ECO:0000313" key="15">
    <source>
        <dbReference type="EMBL" id="MEO3684534.1"/>
    </source>
</evidence>
<evidence type="ECO:0000256" key="11">
    <source>
        <dbReference type="ARBA" id="ARBA00048988"/>
    </source>
</evidence>
<dbReference type="Gene3D" id="1.10.10.160">
    <property type="match status" value="1"/>
</dbReference>
<evidence type="ECO:0000259" key="14">
    <source>
        <dbReference type="PROSITE" id="PS51217"/>
    </source>
</evidence>
<evidence type="ECO:0000256" key="9">
    <source>
        <dbReference type="ARBA" id="ARBA00034808"/>
    </source>
</evidence>
<keyword evidence="6" id="KW-0238">DNA-binding</keyword>
<dbReference type="PROSITE" id="PS51217">
    <property type="entry name" value="UVRD_HELICASE_CTER"/>
    <property type="match status" value="1"/>
</dbReference>
<accession>A0ABV0FX03</accession>
<evidence type="ECO:0000256" key="7">
    <source>
        <dbReference type="ARBA" id="ARBA00023235"/>
    </source>
</evidence>
<keyword evidence="16" id="KW-1185">Reference proteome</keyword>
<dbReference type="Gene3D" id="3.40.50.300">
    <property type="entry name" value="P-loop containing nucleotide triphosphate hydrolases"/>
    <property type="match status" value="2"/>
</dbReference>
<organism evidence="15 16">
    <name type="scientific">Shewanella vesiculosa</name>
    <dbReference type="NCBI Taxonomy" id="518738"/>
    <lineage>
        <taxon>Bacteria</taxon>
        <taxon>Pseudomonadati</taxon>
        <taxon>Pseudomonadota</taxon>
        <taxon>Gammaproteobacteria</taxon>
        <taxon>Alteromonadales</taxon>
        <taxon>Shewanellaceae</taxon>
        <taxon>Shewanella</taxon>
    </lineage>
</organism>
<evidence type="ECO:0000256" key="1">
    <source>
        <dbReference type="ARBA" id="ARBA00009922"/>
    </source>
</evidence>
<reference evidence="15 16" key="1">
    <citation type="submission" date="2024-05" db="EMBL/GenBank/DDBJ databases">
        <title>Genome sequencing of Marine Estuary Bacteria, Shewanella vesiculosa and S. baltica, and Pseudomonas syringae.</title>
        <authorList>
            <person name="Gurung A."/>
            <person name="Maclea K.S."/>
        </authorList>
    </citation>
    <scope>NUCLEOTIDE SEQUENCE [LARGE SCALE GENOMIC DNA]</scope>
    <source>
        <strain evidence="15 16">1A</strain>
    </source>
</reference>
<proteinExistence type="inferred from homology"/>
<feature type="binding site" evidence="12">
    <location>
        <begin position="22"/>
        <end position="29"/>
    </location>
    <ligand>
        <name>ATP</name>
        <dbReference type="ChEBI" id="CHEBI:30616"/>
    </ligand>
</feature>
<evidence type="ECO:0000256" key="10">
    <source>
        <dbReference type="ARBA" id="ARBA00034923"/>
    </source>
</evidence>
<dbReference type="InterPro" id="IPR014016">
    <property type="entry name" value="UvrD-like_ATP-bd"/>
</dbReference>
<feature type="domain" description="UvrD-like helicase C-terminal" evidence="14">
    <location>
        <begin position="299"/>
        <end position="549"/>
    </location>
</feature>